<keyword evidence="4" id="KW-0378">Hydrolase</keyword>
<dbReference type="GO" id="GO:0004386">
    <property type="term" value="F:helicase activity"/>
    <property type="evidence" value="ECO:0007669"/>
    <property type="project" value="UniProtKB-KW"/>
</dbReference>
<keyword evidence="5" id="KW-0067">ATP-binding</keyword>
<evidence type="ECO:0000313" key="8">
    <source>
        <dbReference type="Proteomes" id="UP000887577"/>
    </source>
</evidence>
<evidence type="ECO:0000256" key="3">
    <source>
        <dbReference type="ARBA" id="ARBA00022741"/>
    </source>
</evidence>
<dbReference type="Proteomes" id="UP000887577">
    <property type="component" value="Unplaced"/>
</dbReference>
<name>A0A914ZB89_9BILA</name>
<keyword evidence="8" id="KW-1185">Reference proteome</keyword>
<comment type="subcellular location">
    <subcellularLocation>
        <location evidence="1">Nucleus</location>
    </subcellularLocation>
</comment>
<evidence type="ECO:0000256" key="7">
    <source>
        <dbReference type="ARBA" id="ARBA00023242"/>
    </source>
</evidence>
<evidence type="ECO:0000256" key="2">
    <source>
        <dbReference type="ARBA" id="ARBA00007025"/>
    </source>
</evidence>
<dbReference type="PANTHER" id="PTHR45797:SF3">
    <property type="entry name" value="TRANSCRIPTIONAL REGULATOR ATRX HOMOLOG"/>
    <property type="match status" value="1"/>
</dbReference>
<keyword evidence="3" id="KW-0547">Nucleotide-binding</keyword>
<evidence type="ECO:0000313" key="9">
    <source>
        <dbReference type="WBParaSite" id="PSU_v2.g9185.t1"/>
    </source>
</evidence>
<keyword evidence="4" id="KW-0347">Helicase</keyword>
<evidence type="ECO:0000256" key="6">
    <source>
        <dbReference type="ARBA" id="ARBA00023125"/>
    </source>
</evidence>
<comment type="similarity">
    <text evidence="2">Belongs to the SNF2/RAD54 helicase family.</text>
</comment>
<evidence type="ECO:0000256" key="4">
    <source>
        <dbReference type="ARBA" id="ARBA00022806"/>
    </source>
</evidence>
<proteinExistence type="inferred from homology"/>
<dbReference type="GO" id="GO:0016887">
    <property type="term" value="F:ATP hydrolysis activity"/>
    <property type="evidence" value="ECO:0007669"/>
    <property type="project" value="InterPro"/>
</dbReference>
<accession>A0A914ZB89</accession>
<dbReference type="AlphaFoldDB" id="A0A914ZB89"/>
<dbReference type="InterPro" id="IPR044574">
    <property type="entry name" value="ARIP4-like"/>
</dbReference>
<dbReference type="GO" id="GO:0005634">
    <property type="term" value="C:nucleus"/>
    <property type="evidence" value="ECO:0007669"/>
    <property type="project" value="UniProtKB-SubCell"/>
</dbReference>
<evidence type="ECO:0000256" key="1">
    <source>
        <dbReference type="ARBA" id="ARBA00004123"/>
    </source>
</evidence>
<keyword evidence="6" id="KW-0238">DNA-binding</keyword>
<reference evidence="9" key="1">
    <citation type="submission" date="2022-11" db="UniProtKB">
        <authorList>
            <consortium name="WormBaseParasite"/>
        </authorList>
    </citation>
    <scope>IDENTIFICATION</scope>
</reference>
<sequence>MEECIYKRQVTKDSVAMRVVDEAQIQRHFMSRDLEELYTLSYKAYNESDPPLNAPPRDRMAWEEYNRAKSNPHADQIMQNQMLTASILQSNQPTDPLSLTSTLSALLAQITNQQRNIPDGIPQTQSSQNCLINGVPVDPALSKLIGTDNMFQVSIINGLNPQQATYVTYVKLILHILIHKLPQHLRGGINEMGTHITELLQANAAPQEKTRQVLNLFQSLRQVFRNDLSTSNLLDHYCRVSTWLCPQRVVIPKNR</sequence>
<dbReference type="GO" id="GO:0003677">
    <property type="term" value="F:DNA binding"/>
    <property type="evidence" value="ECO:0007669"/>
    <property type="project" value="UniProtKB-KW"/>
</dbReference>
<evidence type="ECO:0000256" key="5">
    <source>
        <dbReference type="ARBA" id="ARBA00022840"/>
    </source>
</evidence>
<dbReference type="PANTHER" id="PTHR45797">
    <property type="entry name" value="RAD54-LIKE"/>
    <property type="match status" value="1"/>
</dbReference>
<dbReference type="GO" id="GO:0005524">
    <property type="term" value="F:ATP binding"/>
    <property type="evidence" value="ECO:0007669"/>
    <property type="project" value="UniProtKB-KW"/>
</dbReference>
<organism evidence="8 9">
    <name type="scientific">Panagrolaimus superbus</name>
    <dbReference type="NCBI Taxonomy" id="310955"/>
    <lineage>
        <taxon>Eukaryota</taxon>
        <taxon>Metazoa</taxon>
        <taxon>Ecdysozoa</taxon>
        <taxon>Nematoda</taxon>
        <taxon>Chromadorea</taxon>
        <taxon>Rhabditida</taxon>
        <taxon>Tylenchina</taxon>
        <taxon>Panagrolaimomorpha</taxon>
        <taxon>Panagrolaimoidea</taxon>
        <taxon>Panagrolaimidae</taxon>
        <taxon>Panagrolaimus</taxon>
    </lineage>
</organism>
<protein>
    <submittedName>
        <fullName evidence="9">Uncharacterized protein</fullName>
    </submittedName>
</protein>
<keyword evidence="7" id="KW-0539">Nucleus</keyword>
<dbReference type="WBParaSite" id="PSU_v2.g9185.t1">
    <property type="protein sequence ID" value="PSU_v2.g9185.t1"/>
    <property type="gene ID" value="PSU_v2.g9185"/>
</dbReference>